<keyword evidence="1" id="KW-0346">Stress response</keyword>
<evidence type="ECO:0000313" key="5">
    <source>
        <dbReference type="EMBL" id="KAK9724883.1"/>
    </source>
</evidence>
<dbReference type="Gene3D" id="2.60.40.790">
    <property type="match status" value="1"/>
</dbReference>
<evidence type="ECO:0000259" key="4">
    <source>
        <dbReference type="PROSITE" id="PS01031"/>
    </source>
</evidence>
<evidence type="ECO:0000256" key="3">
    <source>
        <dbReference type="RuleBase" id="RU003616"/>
    </source>
</evidence>
<protein>
    <recommendedName>
        <fullName evidence="4">SHSP domain-containing protein</fullName>
    </recommendedName>
</protein>
<dbReference type="InterPro" id="IPR002068">
    <property type="entry name" value="A-crystallin/Hsp20_dom"/>
</dbReference>
<dbReference type="PANTHER" id="PTHR46733:SF4">
    <property type="entry name" value="HEAT SHOCK PROTEIN 21, CHLOROPLASTIC"/>
    <property type="match status" value="1"/>
</dbReference>
<proteinExistence type="inferred from homology"/>
<dbReference type="GO" id="GO:0009408">
    <property type="term" value="P:response to heat"/>
    <property type="evidence" value="ECO:0007669"/>
    <property type="project" value="InterPro"/>
</dbReference>
<reference evidence="5" key="1">
    <citation type="submission" date="2024-03" db="EMBL/GenBank/DDBJ databases">
        <title>WGS assembly of Saponaria officinalis var. Norfolk2.</title>
        <authorList>
            <person name="Jenkins J."/>
            <person name="Shu S."/>
            <person name="Grimwood J."/>
            <person name="Barry K."/>
            <person name="Goodstein D."/>
            <person name="Schmutz J."/>
            <person name="Leebens-Mack J."/>
            <person name="Osbourn A."/>
        </authorList>
    </citation>
    <scope>NUCLEOTIDE SEQUENCE [LARGE SCALE GENOMIC DNA]</scope>
    <source>
        <strain evidence="5">JIC</strain>
    </source>
</reference>
<feature type="domain" description="SHSP" evidence="4">
    <location>
        <begin position="88"/>
        <end position="193"/>
    </location>
</feature>
<dbReference type="CDD" id="cd06464">
    <property type="entry name" value="ACD_sHsps-like"/>
    <property type="match status" value="1"/>
</dbReference>
<name>A0AAW1KW35_SAPOF</name>
<dbReference type="EMBL" id="JBDFQZ010000005">
    <property type="protein sequence ID" value="KAK9724883.1"/>
    <property type="molecule type" value="Genomic_DNA"/>
</dbReference>
<comment type="caution">
    <text evidence="5">The sequence shown here is derived from an EMBL/GenBank/DDBJ whole genome shotgun (WGS) entry which is preliminary data.</text>
</comment>
<dbReference type="InterPro" id="IPR044587">
    <property type="entry name" value="HSP21-like"/>
</dbReference>
<comment type="similarity">
    <text evidence="2 3">Belongs to the small heat shock protein (HSP20) family.</text>
</comment>
<organism evidence="5 6">
    <name type="scientific">Saponaria officinalis</name>
    <name type="common">Common soapwort</name>
    <name type="synonym">Lychnis saponaria</name>
    <dbReference type="NCBI Taxonomy" id="3572"/>
    <lineage>
        <taxon>Eukaryota</taxon>
        <taxon>Viridiplantae</taxon>
        <taxon>Streptophyta</taxon>
        <taxon>Embryophyta</taxon>
        <taxon>Tracheophyta</taxon>
        <taxon>Spermatophyta</taxon>
        <taxon>Magnoliopsida</taxon>
        <taxon>eudicotyledons</taxon>
        <taxon>Gunneridae</taxon>
        <taxon>Pentapetalae</taxon>
        <taxon>Caryophyllales</taxon>
        <taxon>Caryophyllaceae</taxon>
        <taxon>Caryophylleae</taxon>
        <taxon>Saponaria</taxon>
    </lineage>
</organism>
<dbReference type="InterPro" id="IPR008978">
    <property type="entry name" value="HSP20-like_chaperone"/>
</dbReference>
<evidence type="ECO:0000256" key="1">
    <source>
        <dbReference type="ARBA" id="ARBA00023016"/>
    </source>
</evidence>
<dbReference type="SUPFAM" id="SSF49764">
    <property type="entry name" value="HSP20-like chaperones"/>
    <property type="match status" value="1"/>
</dbReference>
<dbReference type="Proteomes" id="UP001443914">
    <property type="component" value="Unassembled WGS sequence"/>
</dbReference>
<sequence length="195" mass="21385">MASKVLICSTSPLVVSNKATLSSSPSKIGLGPQSVVFRAPMSSTKTNSLVVRAQGDEGGLIKDVSNVDPIVHRELLPLHFNKRVAMIDTSPYMRTPWNTTEDDNEIKMWFDVPGLAAPEIDVNVVDNLLIIKGSEGIDAFGRKIQSPFDCKLQLPFNCAKDETKAVLKNGVLYISVPKITKAEHMKYIHVPVRAI</sequence>
<dbReference type="AlphaFoldDB" id="A0AAW1KW35"/>
<dbReference type="PANTHER" id="PTHR46733">
    <property type="entry name" value="26.5 KDA HEAT SHOCK PROTEIN, MITOCHONDRIAL"/>
    <property type="match status" value="1"/>
</dbReference>
<accession>A0AAW1KW35</accession>
<keyword evidence="6" id="KW-1185">Reference proteome</keyword>
<evidence type="ECO:0000313" key="6">
    <source>
        <dbReference type="Proteomes" id="UP001443914"/>
    </source>
</evidence>
<dbReference type="Pfam" id="PF00011">
    <property type="entry name" value="HSP20"/>
    <property type="match status" value="1"/>
</dbReference>
<dbReference type="PROSITE" id="PS01031">
    <property type="entry name" value="SHSP"/>
    <property type="match status" value="1"/>
</dbReference>
<evidence type="ECO:0000256" key="2">
    <source>
        <dbReference type="PROSITE-ProRule" id="PRU00285"/>
    </source>
</evidence>
<gene>
    <name evidence="5" type="ORF">RND81_05G105600</name>
</gene>